<dbReference type="OrthoDB" id="406634at2759"/>
<dbReference type="PANTHER" id="PTHR10696">
    <property type="entry name" value="GAMMA-BUTYROBETAINE HYDROXYLASE-RELATED"/>
    <property type="match status" value="1"/>
</dbReference>
<dbReference type="GO" id="GO:0045329">
    <property type="term" value="P:carnitine biosynthetic process"/>
    <property type="evidence" value="ECO:0007669"/>
    <property type="project" value="TreeGrafter"/>
</dbReference>
<name>A0A2P7Z1R4_9PEZI</name>
<dbReference type="Gene3D" id="3.60.130.10">
    <property type="entry name" value="Clavaminate synthase-like"/>
    <property type="match status" value="1"/>
</dbReference>
<evidence type="ECO:0000256" key="6">
    <source>
        <dbReference type="ARBA" id="ARBA00023004"/>
    </source>
</evidence>
<dbReference type="Proteomes" id="UP000243723">
    <property type="component" value="Unassembled WGS sequence"/>
</dbReference>
<keyword evidence="3" id="KW-0479">Metal-binding</keyword>
<dbReference type="GO" id="GO:0046872">
    <property type="term" value="F:metal ion binding"/>
    <property type="evidence" value="ECO:0007669"/>
    <property type="project" value="UniProtKB-KW"/>
</dbReference>
<protein>
    <recommendedName>
        <fullName evidence="7">TauD/TfdA-like domain-containing protein</fullName>
    </recommendedName>
</protein>
<comment type="similarity">
    <text evidence="2">Belongs to the gamma-BBH/TMLD family.</text>
</comment>
<evidence type="ECO:0000256" key="5">
    <source>
        <dbReference type="ARBA" id="ARBA00023002"/>
    </source>
</evidence>
<dbReference type="AlphaFoldDB" id="A0A2P7Z1R4"/>
<evidence type="ECO:0000256" key="2">
    <source>
        <dbReference type="ARBA" id="ARBA00008654"/>
    </source>
</evidence>
<organism evidence="8 9">
    <name type="scientific">Elsinoe australis</name>
    <dbReference type="NCBI Taxonomy" id="40998"/>
    <lineage>
        <taxon>Eukaryota</taxon>
        <taxon>Fungi</taxon>
        <taxon>Dikarya</taxon>
        <taxon>Ascomycota</taxon>
        <taxon>Pezizomycotina</taxon>
        <taxon>Dothideomycetes</taxon>
        <taxon>Dothideomycetidae</taxon>
        <taxon>Myriangiales</taxon>
        <taxon>Elsinoaceae</taxon>
        <taxon>Elsinoe</taxon>
    </lineage>
</organism>
<gene>
    <name evidence="8" type="ORF">B9Z65_4068</name>
</gene>
<reference evidence="8 9" key="1">
    <citation type="submission" date="2017-05" db="EMBL/GenBank/DDBJ databases">
        <title>Draft genome sequence of Elsinoe australis.</title>
        <authorList>
            <person name="Cheng Q."/>
        </authorList>
    </citation>
    <scope>NUCLEOTIDE SEQUENCE [LARGE SCALE GENOMIC DNA]</scope>
    <source>
        <strain evidence="8 9">NL1</strain>
    </source>
</reference>
<evidence type="ECO:0000256" key="1">
    <source>
        <dbReference type="ARBA" id="ARBA00001954"/>
    </source>
</evidence>
<evidence type="ECO:0000313" key="8">
    <source>
        <dbReference type="EMBL" id="PSK42154.1"/>
    </source>
</evidence>
<dbReference type="InterPro" id="IPR038492">
    <property type="entry name" value="GBBH-like_N_sf"/>
</dbReference>
<sequence>MSVDDLIRLLNSKKEDVSFKAIEGVNKNTGQSFSKIQVLENGKPSFAIRKFATAADNEEIRLRHQPDRNTTKSRNDIILEDDTSHQPNGVLRNISDLTAFKNSKGIANNDLRKLSTLHSRFRKSRINPLPRFLDAGGPLSTAAIYGGQIKSELNKAVLDPIYLRDMCTCELCVDPSSGQKNFWTVDIPNDIRVAQRADLPDGGHAFTWTNDVPGFPSDHLTKIREEELYYHLFAKNERRSRTLESWSREKIERELMTVDYEAYLNDLETYRSTIRALRDNGLVFIKNVPESEQSVVNIAEKIGPLRNSFYGMTWDVKSVPKAVNVAYTAQHLGFHMDLLYMANPPKLQFLHCLRSSAAGGASLFSDSYQAIEEMVQDGVPNVDKLEYTSTVFHYNKDGKKYMQNRPFLEMPVHFRNARKTGRIAPFIDNVNWSPPFQGPHIAREVLGQPEQLLRWHQLTNEFKKRTESEKNVFEKKMAPGECVIFDNRRILHARTAFDPGDVGKERWLKGCYVDGDPWESELNVHNI</sequence>
<dbReference type="InterPro" id="IPR003819">
    <property type="entry name" value="TauD/TfdA-like"/>
</dbReference>
<dbReference type="PANTHER" id="PTHR10696:SF25">
    <property type="entry name" value="OXIDOREDUCTASE AIM17-RELATED"/>
    <property type="match status" value="1"/>
</dbReference>
<keyword evidence="9" id="KW-1185">Reference proteome</keyword>
<dbReference type="Gene3D" id="3.30.2020.30">
    <property type="match status" value="1"/>
</dbReference>
<evidence type="ECO:0000256" key="3">
    <source>
        <dbReference type="ARBA" id="ARBA00022723"/>
    </source>
</evidence>
<evidence type="ECO:0000259" key="7">
    <source>
        <dbReference type="Pfam" id="PF02668"/>
    </source>
</evidence>
<proteinExistence type="inferred from homology"/>
<dbReference type="InterPro" id="IPR042098">
    <property type="entry name" value="TauD-like_sf"/>
</dbReference>
<dbReference type="STRING" id="40998.A0A2P7Z1R4"/>
<dbReference type="Pfam" id="PF02668">
    <property type="entry name" value="TauD"/>
    <property type="match status" value="1"/>
</dbReference>
<dbReference type="InterPro" id="IPR050411">
    <property type="entry name" value="AlphaKG_dependent_hydroxylases"/>
</dbReference>
<comment type="cofactor">
    <cofactor evidence="1">
        <name>Fe(2+)</name>
        <dbReference type="ChEBI" id="CHEBI:29033"/>
    </cofactor>
</comment>
<dbReference type="GO" id="GO:0005739">
    <property type="term" value="C:mitochondrion"/>
    <property type="evidence" value="ECO:0007669"/>
    <property type="project" value="TreeGrafter"/>
</dbReference>
<evidence type="ECO:0000313" key="9">
    <source>
        <dbReference type="Proteomes" id="UP000243723"/>
    </source>
</evidence>
<evidence type="ECO:0000256" key="4">
    <source>
        <dbReference type="ARBA" id="ARBA00022964"/>
    </source>
</evidence>
<dbReference type="EMBL" id="NHZQ01000335">
    <property type="protein sequence ID" value="PSK42154.1"/>
    <property type="molecule type" value="Genomic_DNA"/>
</dbReference>
<keyword evidence="6" id="KW-0408">Iron</keyword>
<keyword evidence="5" id="KW-0560">Oxidoreductase</keyword>
<dbReference type="SUPFAM" id="SSF51197">
    <property type="entry name" value="Clavaminate synthase-like"/>
    <property type="match status" value="1"/>
</dbReference>
<keyword evidence="4" id="KW-0223">Dioxygenase</keyword>
<dbReference type="GO" id="GO:0051213">
    <property type="term" value="F:dioxygenase activity"/>
    <property type="evidence" value="ECO:0007669"/>
    <property type="project" value="UniProtKB-KW"/>
</dbReference>
<accession>A0A2P7Z1R4</accession>
<feature type="domain" description="TauD/TfdA-like" evidence="7">
    <location>
        <begin position="251"/>
        <end position="512"/>
    </location>
</feature>
<comment type="caution">
    <text evidence="8">The sequence shown here is derived from an EMBL/GenBank/DDBJ whole genome shotgun (WGS) entry which is preliminary data.</text>
</comment>